<gene>
    <name evidence="1" type="ORF">JCM19232_3751</name>
</gene>
<name>A0A0B8PD70_9VIBR</name>
<sequence>MADYEKRSSEQYLEAIRELDKQLIKTVGKITRANNGAIYQMDLLSSAVVNRSLELSKGFESMVKAKLFLCAAPLLRLQLDNLLRYSALWLVENPDAVCLDVLGGKPIRRIKDKNGKKMTDAHLVSVLSKETEWISSVYEKTCGYVHFSESHFHKTLLSAKGDKVEVGIGDKAKSVPDSALEEACAAYQAITIELLRYLDGWLLTKQSYEQYT</sequence>
<accession>A0A0B8PD70</accession>
<comment type="caution">
    <text evidence="1">The sequence shown here is derived from an EMBL/GenBank/DDBJ whole genome shotgun (WGS) entry which is preliminary data.</text>
</comment>
<evidence type="ECO:0000313" key="2">
    <source>
        <dbReference type="Proteomes" id="UP000031670"/>
    </source>
</evidence>
<reference evidence="1 2" key="1">
    <citation type="submission" date="2015-01" db="EMBL/GenBank/DDBJ databases">
        <title>Vibrio sp. C5 JCM 19232 whole genome shotgun sequence.</title>
        <authorList>
            <person name="Sawabe T."/>
            <person name="Meirelles P."/>
            <person name="Feng G."/>
            <person name="Sayaka M."/>
            <person name="Hattori M."/>
            <person name="Ohkuma M."/>
        </authorList>
    </citation>
    <scope>NUCLEOTIDE SEQUENCE [LARGE SCALE GENOMIC DNA]</scope>
    <source>
        <strain evidence="1 2">JCM19232</strain>
    </source>
</reference>
<dbReference type="AlphaFoldDB" id="A0A0B8PD70"/>
<evidence type="ECO:0000313" key="1">
    <source>
        <dbReference type="EMBL" id="GAM60809.1"/>
    </source>
</evidence>
<organism evidence="1 2">
    <name type="scientific">Vibrio ishigakensis</name>
    <dbReference type="NCBI Taxonomy" id="1481914"/>
    <lineage>
        <taxon>Bacteria</taxon>
        <taxon>Pseudomonadati</taxon>
        <taxon>Pseudomonadota</taxon>
        <taxon>Gammaproteobacteria</taxon>
        <taxon>Vibrionales</taxon>
        <taxon>Vibrionaceae</taxon>
        <taxon>Vibrio</taxon>
    </lineage>
</organism>
<dbReference type="EMBL" id="BBSA01000002">
    <property type="protein sequence ID" value="GAM60809.1"/>
    <property type="molecule type" value="Genomic_DNA"/>
</dbReference>
<protein>
    <submittedName>
        <fullName evidence="1">Uncharacterized protein</fullName>
    </submittedName>
</protein>
<dbReference type="Proteomes" id="UP000031670">
    <property type="component" value="Unassembled WGS sequence"/>
</dbReference>
<proteinExistence type="predicted"/>
<reference evidence="1 2" key="2">
    <citation type="submission" date="2015-01" db="EMBL/GenBank/DDBJ databases">
        <authorList>
            <consortium name="NBRP consortium"/>
            <person name="Sawabe T."/>
            <person name="Meirelles P."/>
            <person name="Feng G."/>
            <person name="Sayaka M."/>
            <person name="Hattori M."/>
            <person name="Ohkuma M."/>
        </authorList>
    </citation>
    <scope>NUCLEOTIDE SEQUENCE [LARGE SCALE GENOMIC DNA]</scope>
    <source>
        <strain evidence="1 2">JCM19232</strain>
    </source>
</reference>